<feature type="non-terminal residue" evidence="1">
    <location>
        <position position="93"/>
    </location>
</feature>
<protein>
    <submittedName>
        <fullName evidence="1">Uncharacterized protein</fullName>
    </submittedName>
</protein>
<proteinExistence type="predicted"/>
<sequence length="93" mass="10367">QTFPEKLDIVKRGRSIPSLASLSQPGQGFVCHFQTSAYERGFANLRCLTKAAGQHQAMAGHLQAAVLLRTFGEARVDLQLNEQVRRETELQNE</sequence>
<comment type="caution">
    <text evidence="1">The sequence shown here is derived from an EMBL/GenBank/DDBJ whole genome shotgun (WGS) entry which is preliminary data.</text>
</comment>
<dbReference type="EMBL" id="CM041537">
    <property type="protein sequence ID" value="KAI3370541.1"/>
    <property type="molecule type" value="Genomic_DNA"/>
</dbReference>
<dbReference type="Proteomes" id="UP000831701">
    <property type="component" value="Chromosome 7"/>
</dbReference>
<feature type="non-terminal residue" evidence="1">
    <location>
        <position position="1"/>
    </location>
</feature>
<gene>
    <name evidence="1" type="ORF">L3Q82_025298</name>
</gene>
<reference evidence="1" key="1">
    <citation type="submission" date="2022-04" db="EMBL/GenBank/DDBJ databases">
        <title>Jade perch genome.</title>
        <authorList>
            <person name="Chao B."/>
        </authorList>
    </citation>
    <scope>NUCLEOTIDE SEQUENCE</scope>
    <source>
        <strain evidence="1">CB-2022</strain>
    </source>
</reference>
<organism evidence="1 2">
    <name type="scientific">Scortum barcoo</name>
    <name type="common">barcoo grunter</name>
    <dbReference type="NCBI Taxonomy" id="214431"/>
    <lineage>
        <taxon>Eukaryota</taxon>
        <taxon>Metazoa</taxon>
        <taxon>Chordata</taxon>
        <taxon>Craniata</taxon>
        <taxon>Vertebrata</taxon>
        <taxon>Euteleostomi</taxon>
        <taxon>Actinopterygii</taxon>
        <taxon>Neopterygii</taxon>
        <taxon>Teleostei</taxon>
        <taxon>Neoteleostei</taxon>
        <taxon>Acanthomorphata</taxon>
        <taxon>Eupercaria</taxon>
        <taxon>Centrarchiformes</taxon>
        <taxon>Terapontoidei</taxon>
        <taxon>Terapontidae</taxon>
        <taxon>Scortum</taxon>
    </lineage>
</organism>
<evidence type="ECO:0000313" key="2">
    <source>
        <dbReference type="Proteomes" id="UP000831701"/>
    </source>
</evidence>
<name>A0ACB8WRW2_9TELE</name>
<accession>A0ACB8WRW2</accession>
<evidence type="ECO:0000313" key="1">
    <source>
        <dbReference type="EMBL" id="KAI3370541.1"/>
    </source>
</evidence>
<keyword evidence="2" id="KW-1185">Reference proteome</keyword>